<sequence length="767" mass="86580">ISPARRSNPLLHRRLPLYQTSLQLTATPETANGPSTTSQAGLNNITATIATAIDPEEILFFGIESRTEERTTIRFCSLEFQEYKVLTTTEYSLPNDERTNERLGKDTTSPFVHSDSTTRLTAHDGSPTRTDVQHNMFLLSFDNKLGTAPPNIRGSNVQVKRVLDVGTGTGIWATEFGDEHPETEATCPSHQVLGVDLSAIQLMFRKDSWGESETIDDEHFTCSTPPNVEFEIDDVDETWTYSQPFDYIHSRMMTSSIGNWKEYIQNVSSHNLEPNGNLELNEIDLTPGCDDGTLKDSHALVKMARLWGAAAEHFGHPFQNNRDLADIMADVGFVDIDAQTFKWPSNPWPKDKKHKELGYWNYDNSVAGLEVFMMAPFTRAHDWTREEVTVFAMQVRNEMKDPTIHSYSNILPNGDDDALVADDVSLARGLEERLPCFTDDDDASINGTRLASSSVTVTSSVLSYRLENGRTYHKYKDGKYYIPNDEKENDRLDLQHNMVIRTFGGRLGTAPPNDVDAKVGRVLDLGTGTGIWAIDFGEDHLEADITGVDLSASQPEFVPPNVRFEIDDVEEPWTYSRPFDYIHSRGMTSSIGDWDAYLKQAFDNLSPDGYLELVEMDVKPLCDDGTLKEDSALVKSIDMLEEAANIFGRPFVDIRGLKDKMTEIGFEDVHIQRFRWPTNGWPKDRNFSELGLWNYENFAMNWESFTMAPLTRALGWTKEEVLLHVMEVRKDLANRNIHAYFSLYSIWGKKPKEAPEAADATDETPAA</sequence>
<dbReference type="PANTHER" id="PTHR43591">
    <property type="entry name" value="METHYLTRANSFERASE"/>
    <property type="match status" value="1"/>
</dbReference>
<dbReference type="Gene3D" id="3.40.50.150">
    <property type="entry name" value="Vaccinia Virus protein VP39"/>
    <property type="match status" value="2"/>
</dbReference>
<dbReference type="Proteomes" id="UP000310108">
    <property type="component" value="Unassembled WGS sequence"/>
</dbReference>
<comment type="similarity">
    <text evidence="1">Belongs to the methyltransferase superfamily. LaeA methyltransferase family.</text>
</comment>
<accession>A0A4U6XCM1</accession>
<evidence type="ECO:0000313" key="4">
    <source>
        <dbReference type="Proteomes" id="UP000310108"/>
    </source>
</evidence>
<dbReference type="OrthoDB" id="2013972at2759"/>
<dbReference type="InterPro" id="IPR029063">
    <property type="entry name" value="SAM-dependent_MTases_sf"/>
</dbReference>
<evidence type="ECO:0000256" key="1">
    <source>
        <dbReference type="ARBA" id="ARBA00038158"/>
    </source>
</evidence>
<proteinExistence type="inferred from homology"/>
<keyword evidence="4" id="KW-1185">Reference proteome</keyword>
<name>A0A4U6XCM1_9PEZI</name>
<reference evidence="3 4" key="1">
    <citation type="journal article" date="2019" name="PLoS ONE">
        <title>Comparative genome analysis indicates high evolutionary potential of pathogenicity genes in Colletotrichum tanaceti.</title>
        <authorList>
            <person name="Lelwala R.V."/>
            <person name="Korhonen P.K."/>
            <person name="Young N.D."/>
            <person name="Scott J.B."/>
            <person name="Ades P.A."/>
            <person name="Gasser R.B."/>
            <person name="Taylor P.W.J."/>
        </authorList>
    </citation>
    <scope>NUCLEOTIDE SEQUENCE [LARGE SCALE GENOMIC DNA]</scope>
    <source>
        <strain evidence="3">BRIP57314</strain>
    </source>
</reference>
<evidence type="ECO:0000313" key="3">
    <source>
        <dbReference type="EMBL" id="TKW52929.1"/>
    </source>
</evidence>
<dbReference type="Pfam" id="PF13489">
    <property type="entry name" value="Methyltransf_23"/>
    <property type="match status" value="2"/>
</dbReference>
<dbReference type="STRING" id="1306861.A0A4U6XCM1"/>
<feature type="region of interest" description="Disordered" evidence="2">
    <location>
        <begin position="96"/>
        <end position="127"/>
    </location>
</feature>
<dbReference type="EMBL" id="PJEX01000214">
    <property type="protein sequence ID" value="TKW52929.1"/>
    <property type="molecule type" value="Genomic_DNA"/>
</dbReference>
<dbReference type="CDD" id="cd02440">
    <property type="entry name" value="AdoMet_MTases"/>
    <property type="match status" value="2"/>
</dbReference>
<gene>
    <name evidence="3" type="ORF">CTA1_11704</name>
</gene>
<feature type="non-terminal residue" evidence="3">
    <location>
        <position position="1"/>
    </location>
</feature>
<dbReference type="AlphaFoldDB" id="A0A4U6XCM1"/>
<protein>
    <recommendedName>
        <fullName evidence="5">Methyltransferase domain-containing protein</fullName>
    </recommendedName>
</protein>
<comment type="caution">
    <text evidence="3">The sequence shown here is derived from an EMBL/GenBank/DDBJ whole genome shotgun (WGS) entry which is preliminary data.</text>
</comment>
<dbReference type="SUPFAM" id="SSF53335">
    <property type="entry name" value="S-adenosyl-L-methionine-dependent methyltransferases"/>
    <property type="match status" value="2"/>
</dbReference>
<feature type="compositionally biased region" description="Polar residues" evidence="2">
    <location>
        <begin position="106"/>
        <end position="120"/>
    </location>
</feature>
<dbReference type="GO" id="GO:0008168">
    <property type="term" value="F:methyltransferase activity"/>
    <property type="evidence" value="ECO:0007669"/>
    <property type="project" value="TreeGrafter"/>
</dbReference>
<evidence type="ECO:0008006" key="5">
    <source>
        <dbReference type="Google" id="ProtNLM"/>
    </source>
</evidence>
<organism evidence="3 4">
    <name type="scientific">Colletotrichum tanaceti</name>
    <dbReference type="NCBI Taxonomy" id="1306861"/>
    <lineage>
        <taxon>Eukaryota</taxon>
        <taxon>Fungi</taxon>
        <taxon>Dikarya</taxon>
        <taxon>Ascomycota</taxon>
        <taxon>Pezizomycotina</taxon>
        <taxon>Sordariomycetes</taxon>
        <taxon>Hypocreomycetidae</taxon>
        <taxon>Glomerellales</taxon>
        <taxon>Glomerellaceae</taxon>
        <taxon>Colletotrichum</taxon>
        <taxon>Colletotrichum destructivum species complex</taxon>
    </lineage>
</organism>
<dbReference type="PANTHER" id="PTHR43591:SF31">
    <property type="entry name" value="LAEA-LIKE, PUTATIVE (AFU_ORTHOLOGUE AFUA_8G01930)-RELATED"/>
    <property type="match status" value="1"/>
</dbReference>
<evidence type="ECO:0000256" key="2">
    <source>
        <dbReference type="SAM" id="MobiDB-lite"/>
    </source>
</evidence>
<feature type="compositionally biased region" description="Basic and acidic residues" evidence="2">
    <location>
        <begin position="96"/>
        <end position="105"/>
    </location>
</feature>